<name>A0A5J5BBE8_9ASTE</name>
<dbReference type="Proteomes" id="UP000325577">
    <property type="component" value="Linkage Group LG14"/>
</dbReference>
<evidence type="ECO:0008006" key="4">
    <source>
        <dbReference type="Google" id="ProtNLM"/>
    </source>
</evidence>
<dbReference type="InterPro" id="IPR055301">
    <property type="entry name" value="Lea14-like_2"/>
</dbReference>
<keyword evidence="1" id="KW-1133">Transmembrane helix</keyword>
<dbReference type="EMBL" id="CM018037">
    <property type="protein sequence ID" value="KAA8539984.1"/>
    <property type="molecule type" value="Genomic_DNA"/>
</dbReference>
<sequence>MAEKVQQEQANSYGRIDEESQLKELRRRKRMKCIVYVVAFAVFQTGIIMLFALTVMKIKTPKFRVRSATIAPFVDPTSNGPFNITMNAELGVKNTNFGHYKFDSSNITFFSMGTPIGNAFIPNARARARSTKKFNVTIELTLPNSSGVVPLTSQSTLRGKVELMKNICILFERGQHTLV</sequence>
<keyword evidence="3" id="KW-1185">Reference proteome</keyword>
<reference evidence="2 3" key="1">
    <citation type="submission" date="2019-09" db="EMBL/GenBank/DDBJ databases">
        <title>A chromosome-level genome assembly of the Chinese tupelo Nyssa sinensis.</title>
        <authorList>
            <person name="Yang X."/>
            <person name="Kang M."/>
            <person name="Yang Y."/>
            <person name="Xiong H."/>
            <person name="Wang M."/>
            <person name="Zhang Z."/>
            <person name="Wang Z."/>
            <person name="Wu H."/>
            <person name="Ma T."/>
            <person name="Liu J."/>
            <person name="Xi Z."/>
        </authorList>
    </citation>
    <scope>NUCLEOTIDE SEQUENCE [LARGE SCALE GENOMIC DNA]</scope>
    <source>
        <strain evidence="2">J267</strain>
        <tissue evidence="2">Leaf</tissue>
    </source>
</reference>
<protein>
    <recommendedName>
        <fullName evidence="4">Late embryogenesis abundant protein LEA-2 subgroup domain-containing protein</fullName>
    </recommendedName>
</protein>
<dbReference type="OrthoDB" id="1894389at2759"/>
<dbReference type="PANTHER" id="PTHR31852">
    <property type="entry name" value="LATE EMBRYOGENESIS ABUNDANT (LEA) HYDROXYPROLINE-RICH GLYCOPROTEIN FAMILY"/>
    <property type="match status" value="1"/>
</dbReference>
<dbReference type="AlphaFoldDB" id="A0A5J5BBE8"/>
<organism evidence="2 3">
    <name type="scientific">Nyssa sinensis</name>
    <dbReference type="NCBI Taxonomy" id="561372"/>
    <lineage>
        <taxon>Eukaryota</taxon>
        <taxon>Viridiplantae</taxon>
        <taxon>Streptophyta</taxon>
        <taxon>Embryophyta</taxon>
        <taxon>Tracheophyta</taxon>
        <taxon>Spermatophyta</taxon>
        <taxon>Magnoliopsida</taxon>
        <taxon>eudicotyledons</taxon>
        <taxon>Gunneridae</taxon>
        <taxon>Pentapetalae</taxon>
        <taxon>asterids</taxon>
        <taxon>Cornales</taxon>
        <taxon>Nyssaceae</taxon>
        <taxon>Nyssa</taxon>
    </lineage>
</organism>
<keyword evidence="1" id="KW-0812">Transmembrane</keyword>
<evidence type="ECO:0000313" key="2">
    <source>
        <dbReference type="EMBL" id="KAA8539984.1"/>
    </source>
</evidence>
<accession>A0A5J5BBE8</accession>
<evidence type="ECO:0000313" key="3">
    <source>
        <dbReference type="Proteomes" id="UP000325577"/>
    </source>
</evidence>
<feature type="transmembrane region" description="Helical" evidence="1">
    <location>
        <begin position="33"/>
        <end position="56"/>
    </location>
</feature>
<proteinExistence type="predicted"/>
<keyword evidence="1" id="KW-0472">Membrane</keyword>
<evidence type="ECO:0000256" key="1">
    <source>
        <dbReference type="SAM" id="Phobius"/>
    </source>
</evidence>
<gene>
    <name evidence="2" type="ORF">F0562_026676</name>
</gene>